<gene>
    <name evidence="1" type="ORF">LCGC14_1566620</name>
</gene>
<protein>
    <submittedName>
        <fullName evidence="1">Uncharacterized protein</fullName>
    </submittedName>
</protein>
<sequence length="73" mass="8260">MYKVCPHIHIQHGTPEERADTINKLPTKSLLHLLNCLPLDPLPPERLVDNGSAYMVNSLRMGISKVIEERTDV</sequence>
<name>A0A0F9L1W2_9ZZZZ</name>
<dbReference type="AlphaFoldDB" id="A0A0F9L1W2"/>
<proteinExistence type="predicted"/>
<dbReference type="EMBL" id="LAZR01012163">
    <property type="protein sequence ID" value="KKM28248.1"/>
    <property type="molecule type" value="Genomic_DNA"/>
</dbReference>
<evidence type="ECO:0000313" key="1">
    <source>
        <dbReference type="EMBL" id="KKM28248.1"/>
    </source>
</evidence>
<comment type="caution">
    <text evidence="1">The sequence shown here is derived from an EMBL/GenBank/DDBJ whole genome shotgun (WGS) entry which is preliminary data.</text>
</comment>
<organism evidence="1">
    <name type="scientific">marine sediment metagenome</name>
    <dbReference type="NCBI Taxonomy" id="412755"/>
    <lineage>
        <taxon>unclassified sequences</taxon>
        <taxon>metagenomes</taxon>
        <taxon>ecological metagenomes</taxon>
    </lineage>
</organism>
<reference evidence="1" key="1">
    <citation type="journal article" date="2015" name="Nature">
        <title>Complex archaea that bridge the gap between prokaryotes and eukaryotes.</title>
        <authorList>
            <person name="Spang A."/>
            <person name="Saw J.H."/>
            <person name="Jorgensen S.L."/>
            <person name="Zaremba-Niedzwiedzka K."/>
            <person name="Martijn J."/>
            <person name="Lind A.E."/>
            <person name="van Eijk R."/>
            <person name="Schleper C."/>
            <person name="Guy L."/>
            <person name="Ettema T.J."/>
        </authorList>
    </citation>
    <scope>NUCLEOTIDE SEQUENCE</scope>
</reference>
<accession>A0A0F9L1W2</accession>